<evidence type="ECO:0000313" key="1">
    <source>
        <dbReference type="EMBL" id="ATN93030.1"/>
    </source>
</evidence>
<accession>A0A2D1GM07</accession>
<dbReference type="Pfam" id="PF23830">
    <property type="entry name" value="DUF7200"/>
    <property type="match status" value="1"/>
</dbReference>
<evidence type="ECO:0000313" key="2">
    <source>
        <dbReference type="Proteomes" id="UP000231463"/>
    </source>
</evidence>
<keyword evidence="2" id="KW-1185">Reference proteome</keyword>
<sequence length="83" mass="9852">MKYKQISIVLENYGEWIIHNDGSVYFLNELTGAYWESDIAIFRDYTNEILYEQFIEEVEDEENIIPFHLFASLVADSFTAFEL</sequence>
<proteinExistence type="predicted"/>
<name>A0A2D1GM07_9CAUD</name>
<dbReference type="Proteomes" id="UP000231463">
    <property type="component" value="Segment"/>
</dbReference>
<dbReference type="InterPro" id="IPR055624">
    <property type="entry name" value="DUF7200"/>
</dbReference>
<organism evidence="1 2">
    <name type="scientific">Salmonella phage Melville</name>
    <dbReference type="NCBI Taxonomy" id="2041413"/>
    <lineage>
        <taxon>Viruses</taxon>
        <taxon>Duplodnaviria</taxon>
        <taxon>Heunggongvirae</taxon>
        <taxon>Uroviricota</taxon>
        <taxon>Caudoviricetes</taxon>
        <taxon>Pantevenvirales</taxon>
        <taxon>Straboviridae</taxon>
        <taxon>Tevenvirinae</taxon>
        <taxon>Gelderlandvirus</taxon>
        <taxon>Gelderlandvirus melville</taxon>
    </lineage>
</organism>
<reference evidence="2" key="1">
    <citation type="submission" date="2017-09" db="EMBL/GenBank/DDBJ databases">
        <title>The complete genome of Salmonella phage Melville.</title>
        <authorList>
            <person name="Zhang K."/>
            <person name="Xie Y."/>
            <person name="Liu M."/>
            <person name="Gill J."/>
        </authorList>
    </citation>
    <scope>NUCLEOTIDE SEQUENCE [LARGE SCALE GENOMIC DNA]</scope>
</reference>
<protein>
    <submittedName>
        <fullName evidence="1">Uncharacterized protein</fullName>
    </submittedName>
</protein>
<gene>
    <name evidence="1" type="ORF">CPT_Melville_056</name>
</gene>
<dbReference type="EMBL" id="MF957259">
    <property type="protein sequence ID" value="ATN93030.1"/>
    <property type="molecule type" value="Genomic_DNA"/>
</dbReference>